<dbReference type="EMBL" id="LDSL01000128">
    <property type="protein sequence ID" value="KTT16276.1"/>
    <property type="molecule type" value="Genomic_DNA"/>
</dbReference>
<dbReference type="SMART" id="SM00388">
    <property type="entry name" value="HisKA"/>
    <property type="match status" value="1"/>
</dbReference>
<dbReference type="InterPro" id="IPR016132">
    <property type="entry name" value="Phyto_chromo_attachment"/>
</dbReference>
<gene>
    <name evidence="16" type="ORF">NS331_18660</name>
</gene>
<evidence type="ECO:0000256" key="7">
    <source>
        <dbReference type="ARBA" id="ARBA00022679"/>
    </source>
</evidence>
<dbReference type="GO" id="GO:0006355">
    <property type="term" value="P:regulation of DNA-templated transcription"/>
    <property type="evidence" value="ECO:0007669"/>
    <property type="project" value="InterPro"/>
</dbReference>
<comment type="catalytic activity">
    <reaction evidence="1">
        <text>ATP + protein L-histidine = ADP + protein N-phospho-L-histidine.</text>
        <dbReference type="EC" id="2.7.13.3"/>
    </reaction>
</comment>
<dbReference type="InterPro" id="IPR013515">
    <property type="entry name" value="Phytochrome_cen-reg"/>
</dbReference>
<keyword evidence="5" id="KW-0597">Phosphoprotein</keyword>
<accession>A0A147GPJ7</accession>
<dbReference type="SUPFAM" id="SSF55785">
    <property type="entry name" value="PYP-like sensor domain (PAS domain)"/>
    <property type="match status" value="1"/>
</dbReference>
<evidence type="ECO:0000256" key="6">
    <source>
        <dbReference type="ARBA" id="ARBA00022606"/>
    </source>
</evidence>
<keyword evidence="6" id="KW-0716">Sensory transduction</keyword>
<evidence type="ECO:0000256" key="8">
    <source>
        <dbReference type="ARBA" id="ARBA00022741"/>
    </source>
</evidence>
<evidence type="ECO:0000256" key="9">
    <source>
        <dbReference type="ARBA" id="ARBA00022777"/>
    </source>
</evidence>
<evidence type="ECO:0000256" key="3">
    <source>
        <dbReference type="ARBA" id="ARBA00012438"/>
    </source>
</evidence>
<evidence type="ECO:0000256" key="10">
    <source>
        <dbReference type="ARBA" id="ARBA00022840"/>
    </source>
</evidence>
<dbReference type="Pfam" id="PF00512">
    <property type="entry name" value="HisKA"/>
    <property type="match status" value="1"/>
</dbReference>
<dbReference type="PRINTS" id="PR01033">
    <property type="entry name" value="PHYTOCHROME"/>
</dbReference>
<feature type="non-terminal residue" evidence="16">
    <location>
        <position position="717"/>
    </location>
</feature>
<reference evidence="16 17" key="1">
    <citation type="journal article" date="2016" name="Front. Microbiol.">
        <title>Genomic Resource of Rice Seed Associated Bacteria.</title>
        <authorList>
            <person name="Midha S."/>
            <person name="Bansal K."/>
            <person name="Sharma S."/>
            <person name="Kumar N."/>
            <person name="Patil P.P."/>
            <person name="Chaudhry V."/>
            <person name="Patil P.B."/>
        </authorList>
    </citation>
    <scope>NUCLEOTIDE SEQUENCE [LARGE SCALE GENOMIC DNA]</scope>
    <source>
        <strain evidence="16 17">NS331</strain>
    </source>
</reference>
<feature type="domain" description="Histidine kinase" evidence="15">
    <location>
        <begin position="518"/>
        <end position="717"/>
    </location>
</feature>
<dbReference type="Gene3D" id="3.30.450.20">
    <property type="entry name" value="PAS domain"/>
    <property type="match status" value="1"/>
</dbReference>
<comment type="caution">
    <text evidence="16">The sequence shown here is derived from an EMBL/GenBank/DDBJ whole genome shotgun (WGS) entry which is preliminary data.</text>
</comment>
<dbReference type="PROSITE" id="PS50046">
    <property type="entry name" value="PHYTOCHROME_2"/>
    <property type="match status" value="1"/>
</dbReference>
<dbReference type="CDD" id="cd00082">
    <property type="entry name" value="HisKA"/>
    <property type="match status" value="1"/>
</dbReference>
<dbReference type="InterPro" id="IPR003594">
    <property type="entry name" value="HATPase_dom"/>
</dbReference>
<feature type="domain" description="Phytochrome chromophore attachment site" evidence="14">
    <location>
        <begin position="146"/>
        <end position="302"/>
    </location>
</feature>
<evidence type="ECO:0000256" key="12">
    <source>
        <dbReference type="ARBA" id="ARBA00023012"/>
    </source>
</evidence>
<keyword evidence="7" id="KW-0808">Transferase</keyword>
<dbReference type="InterPro" id="IPR003661">
    <property type="entry name" value="HisK_dim/P_dom"/>
</dbReference>
<evidence type="ECO:0000256" key="4">
    <source>
        <dbReference type="ARBA" id="ARBA00022543"/>
    </source>
</evidence>
<dbReference type="AlphaFoldDB" id="A0A147GPJ7"/>
<dbReference type="InterPro" id="IPR036097">
    <property type="entry name" value="HisK_dim/P_sf"/>
</dbReference>
<dbReference type="SUPFAM" id="SSF55781">
    <property type="entry name" value="GAF domain-like"/>
    <property type="match status" value="2"/>
</dbReference>
<evidence type="ECO:0000256" key="5">
    <source>
        <dbReference type="ARBA" id="ARBA00022553"/>
    </source>
</evidence>
<dbReference type="Gene3D" id="1.10.287.130">
    <property type="match status" value="1"/>
</dbReference>
<dbReference type="Gene3D" id="3.30.565.10">
    <property type="entry name" value="Histidine kinase-like ATPase, C-terminal domain"/>
    <property type="match status" value="1"/>
</dbReference>
<dbReference type="SMART" id="SM00065">
    <property type="entry name" value="GAF"/>
    <property type="match status" value="1"/>
</dbReference>
<keyword evidence="17" id="KW-1185">Reference proteome</keyword>
<evidence type="ECO:0000313" key="16">
    <source>
        <dbReference type="EMBL" id="KTT16276.1"/>
    </source>
</evidence>
<dbReference type="InterPro" id="IPR003018">
    <property type="entry name" value="GAF"/>
</dbReference>
<dbReference type="SUPFAM" id="SSF47384">
    <property type="entry name" value="Homodimeric domain of signal transducing histidine kinase"/>
    <property type="match status" value="1"/>
</dbReference>
<name>A0A147GPJ7_9BURK</name>
<evidence type="ECO:0000256" key="11">
    <source>
        <dbReference type="ARBA" id="ARBA00022991"/>
    </source>
</evidence>
<dbReference type="GO" id="GO:0005524">
    <property type="term" value="F:ATP binding"/>
    <property type="evidence" value="ECO:0007669"/>
    <property type="project" value="UniProtKB-KW"/>
</dbReference>
<organism evidence="16 17">
    <name type="scientific">Pseudacidovorax intermedius</name>
    <dbReference type="NCBI Taxonomy" id="433924"/>
    <lineage>
        <taxon>Bacteria</taxon>
        <taxon>Pseudomonadati</taxon>
        <taxon>Pseudomonadota</taxon>
        <taxon>Betaproteobacteria</taxon>
        <taxon>Burkholderiales</taxon>
        <taxon>Comamonadaceae</taxon>
        <taxon>Pseudacidovorax</taxon>
    </lineage>
</organism>
<dbReference type="Proteomes" id="UP000072741">
    <property type="component" value="Unassembled WGS sequence"/>
</dbReference>
<dbReference type="InterPro" id="IPR013654">
    <property type="entry name" value="PAS_2"/>
</dbReference>
<dbReference type="GO" id="GO:0009881">
    <property type="term" value="F:photoreceptor activity"/>
    <property type="evidence" value="ECO:0007669"/>
    <property type="project" value="UniProtKB-KW"/>
</dbReference>
<dbReference type="SUPFAM" id="SSF55874">
    <property type="entry name" value="ATPase domain of HSP90 chaperone/DNA topoisomerase II/histidine kinase"/>
    <property type="match status" value="1"/>
</dbReference>
<evidence type="ECO:0000256" key="1">
    <source>
        <dbReference type="ARBA" id="ARBA00000085"/>
    </source>
</evidence>
<evidence type="ECO:0000259" key="15">
    <source>
        <dbReference type="PROSITE" id="PS50109"/>
    </source>
</evidence>
<keyword evidence="8" id="KW-0547">Nucleotide-binding</keyword>
<keyword evidence="4" id="KW-0600">Photoreceptor protein</keyword>
<dbReference type="InterPro" id="IPR001294">
    <property type="entry name" value="Phytochrome"/>
</dbReference>
<proteinExistence type="inferred from homology"/>
<evidence type="ECO:0000256" key="2">
    <source>
        <dbReference type="ARBA" id="ARBA00006402"/>
    </source>
</evidence>
<dbReference type="EC" id="2.7.13.3" evidence="3"/>
<comment type="similarity">
    <text evidence="2">In the N-terminal section; belongs to the phytochrome family.</text>
</comment>
<keyword evidence="13" id="KW-0675">Receptor</keyword>
<dbReference type="GO" id="GO:0000155">
    <property type="term" value="F:phosphorelay sensor kinase activity"/>
    <property type="evidence" value="ECO:0007669"/>
    <property type="project" value="InterPro"/>
</dbReference>
<dbReference type="InterPro" id="IPR029016">
    <property type="entry name" value="GAF-like_dom_sf"/>
</dbReference>
<dbReference type="InterPro" id="IPR005467">
    <property type="entry name" value="His_kinase_dom"/>
</dbReference>
<keyword evidence="12" id="KW-0902">Two-component regulatory system</keyword>
<sequence length="717" mass="77586">MPGAPAAPPVTLDNCDREPIHIPGAIQSHGLLLAFDAGRRLVYGSANAAQILGSGLPALGEPAADGWAAALPALGEALSAGLRNPDPQLSIQQEVRCGDRPADLLVHRSGDTVVLELELRDRDEPQVSEYALRAHRAIDRLKRQPDVDSLLQTAATAVRELTGFDRVMAYRFLHDGSGEVVAEDRHAALEPFAGRRYPASDIPAQARRLYLVNTLRLIADVNAAPVPVLGVGHRDAPLDMSHCVLRSVSPIHLEYLRNMGVAASMSISIVVEGELWGMIACHHRAPRHVAYAVRMACDVLAQVLAANVQSLLARQRARAAEMAAQLRAQVIEAALHGDELLAALAPLAEPIARAFDAQAVVLAQEGKLVVHGELPHEIAAGLVQSLQRAQLAERDLVVSQAMKQVLPPPMPVTAPWCGLLGLRFDPVQGGWLLMLRKEQIETIHWGGKPDKDYATGPNGPRLTPRGSFDLWKQEVRGISVPWSAFEQNLARQLLDELTRAHSHRLAEMHRARTQLLAMLGHDLRDPLQSIAMAARVLERGGDAAGTDGAGPSARLGQRIQSSSTRMARLISQVLDASRLQADLGLQIRRVPVDLARILDDLLDEAVVAYPGVRLLKDMPEHLPMQADPDRMAQLFGNLLSNARHHGLPGEPVTVRLADLGERVRFEVLNRAPAIPPEVAADLFSAFKRAAQPNVRNKGGLGLGLHIAQAIAREHGGE</sequence>
<keyword evidence="9" id="KW-0418">Kinase</keyword>
<dbReference type="PANTHER" id="PTHR43065">
    <property type="entry name" value="SENSOR HISTIDINE KINASE"/>
    <property type="match status" value="1"/>
</dbReference>
<keyword evidence="10" id="KW-0067">ATP-binding</keyword>
<dbReference type="Pfam" id="PF01590">
    <property type="entry name" value="GAF"/>
    <property type="match status" value="1"/>
</dbReference>
<dbReference type="InterPro" id="IPR036890">
    <property type="entry name" value="HATPase_C_sf"/>
</dbReference>
<dbReference type="Gene3D" id="3.30.450.40">
    <property type="match status" value="1"/>
</dbReference>
<dbReference type="Pfam" id="PF00360">
    <property type="entry name" value="PHY"/>
    <property type="match status" value="1"/>
</dbReference>
<evidence type="ECO:0000313" key="17">
    <source>
        <dbReference type="Proteomes" id="UP000072741"/>
    </source>
</evidence>
<keyword evidence="11" id="KW-0157">Chromophore</keyword>
<dbReference type="CDD" id="cd00075">
    <property type="entry name" value="HATPase"/>
    <property type="match status" value="1"/>
</dbReference>
<dbReference type="PROSITE" id="PS50109">
    <property type="entry name" value="HIS_KIN"/>
    <property type="match status" value="1"/>
</dbReference>
<dbReference type="Pfam" id="PF02518">
    <property type="entry name" value="HATPase_c"/>
    <property type="match status" value="1"/>
</dbReference>
<dbReference type="SMART" id="SM00387">
    <property type="entry name" value="HATPase_c"/>
    <property type="match status" value="1"/>
</dbReference>
<evidence type="ECO:0000256" key="13">
    <source>
        <dbReference type="ARBA" id="ARBA00023170"/>
    </source>
</evidence>
<dbReference type="InterPro" id="IPR043150">
    <property type="entry name" value="Phytochrome_PHY_sf"/>
</dbReference>
<evidence type="ECO:0000259" key="14">
    <source>
        <dbReference type="PROSITE" id="PS50046"/>
    </source>
</evidence>
<dbReference type="PANTHER" id="PTHR43065:SF10">
    <property type="entry name" value="PEROXIDE STRESS-ACTIVATED HISTIDINE KINASE MAK3"/>
    <property type="match status" value="1"/>
</dbReference>
<dbReference type="GO" id="GO:0009584">
    <property type="term" value="P:detection of visible light"/>
    <property type="evidence" value="ECO:0007669"/>
    <property type="project" value="InterPro"/>
</dbReference>
<dbReference type="Gene3D" id="3.30.450.270">
    <property type="match status" value="1"/>
</dbReference>
<protein>
    <recommendedName>
        <fullName evidence="3">histidine kinase</fullName>
        <ecNumber evidence="3">2.7.13.3</ecNumber>
    </recommendedName>
</protein>
<dbReference type="InterPro" id="IPR035965">
    <property type="entry name" value="PAS-like_dom_sf"/>
</dbReference>
<dbReference type="Pfam" id="PF08446">
    <property type="entry name" value="PAS_2"/>
    <property type="match status" value="1"/>
</dbReference>